<keyword evidence="8" id="KW-1185">Reference proteome</keyword>
<dbReference type="PANTHER" id="PTHR11552:SF158">
    <property type="entry name" value="GH23626P-RELATED"/>
    <property type="match status" value="1"/>
</dbReference>
<reference evidence="6" key="3">
    <citation type="journal article" date="2013" name="Nucleic Acids Res.">
        <title>The genome of Anopheles darlingi, the main neotropical malaria vector.</title>
        <authorList>
            <person name="Marinotti O."/>
            <person name="Cerqueira G.C."/>
            <person name="de Almeida L.G."/>
            <person name="Ferro M.I."/>
            <person name="Loreto E.L."/>
            <person name="Zaha A."/>
            <person name="Teixeira S.M."/>
            <person name="Wespiser A.R."/>
            <person name="Almeida E Silva A."/>
            <person name="Schlindwein A.D."/>
            <person name="Pacheco A.C."/>
            <person name="Silva A.L."/>
            <person name="Graveley B.R."/>
            <person name="Walenz B.P."/>
            <person name="Lima Bde A."/>
            <person name="Ribeiro C.A."/>
            <person name="Nunes-Silva C.G."/>
            <person name="de Carvalho C.R."/>
            <person name="Soares C.M."/>
            <person name="de Menezes C.B."/>
            <person name="Matiolli C."/>
            <person name="Caffrey D."/>
            <person name="Araujo D.A."/>
            <person name="de Oliveira D.M."/>
            <person name="Golenbock D."/>
            <person name="Grisard E.C."/>
            <person name="Fantinatti-Garboggini F."/>
            <person name="de Carvalho F.M."/>
            <person name="Barcellos F.G."/>
            <person name="Prosdocimi F."/>
            <person name="May G."/>
            <person name="Azevedo Junior G.M."/>
            <person name="Guimaraes G.M."/>
            <person name="Goldman G.H."/>
            <person name="Padilha I.Q."/>
            <person name="Batista Jda S."/>
            <person name="Ferro J.A."/>
            <person name="Ribeiro J.M."/>
            <person name="Fietto J.L."/>
            <person name="Dabbas K.M."/>
            <person name="Cerdeira L."/>
            <person name="Agnez-Lima L.F."/>
            <person name="Brocchi M."/>
            <person name="de Carvalho M.O."/>
            <person name="Teixeira Mde M."/>
            <person name="Diniz Maia Mde M."/>
            <person name="Goldman M.H."/>
            <person name="Cruz Schneider M.P."/>
            <person name="Felipe M.S."/>
            <person name="Hungria M."/>
            <person name="Nicolas M.F."/>
            <person name="Pereira M."/>
            <person name="Montes M.A."/>
            <person name="Cantao M.E."/>
            <person name="Vincentz M."/>
            <person name="Rafael M.S."/>
            <person name="Silverman N."/>
            <person name="Stoco P.H."/>
            <person name="Souza R.C."/>
            <person name="Vicentini R."/>
            <person name="Gazzinelli R.T."/>
            <person name="Neves Rde O."/>
            <person name="Silva R."/>
            <person name="Astolfi-Filho S."/>
            <person name="Maciel T.E."/>
            <person name="Urmenyi T.P."/>
            <person name="Tadei W.P."/>
            <person name="Camargo E.P."/>
            <person name="de Vasconcelos A.T."/>
        </authorList>
    </citation>
    <scope>NUCLEOTIDE SEQUENCE</scope>
</reference>
<dbReference type="Pfam" id="PF05199">
    <property type="entry name" value="GMC_oxred_C"/>
    <property type="match status" value="1"/>
</dbReference>
<reference evidence="6 8" key="1">
    <citation type="journal article" date="2010" name="BMC Genomics">
        <title>Combination of measures distinguishes pre-miRNAs from other stem-loops in the genome of the newly sequenced Anopheles darlingi.</title>
        <authorList>
            <person name="Mendes N.D."/>
            <person name="Freitas A.T."/>
            <person name="Vasconcelos A.T."/>
            <person name="Sagot M.F."/>
        </authorList>
    </citation>
    <scope>NUCLEOTIDE SEQUENCE</scope>
</reference>
<dbReference type="InterPro" id="IPR036188">
    <property type="entry name" value="FAD/NAD-bd_sf"/>
</dbReference>
<protein>
    <submittedName>
        <fullName evidence="6">Glucose dehydrogenase</fullName>
    </submittedName>
</protein>
<dbReference type="OMA" id="KKYGTML"/>
<evidence type="ECO:0000256" key="2">
    <source>
        <dbReference type="PIRSR" id="PIRSR000137-1"/>
    </source>
</evidence>
<dbReference type="Gene3D" id="3.50.50.60">
    <property type="entry name" value="FAD/NAD(P)-binding domain"/>
    <property type="match status" value="1"/>
</dbReference>
<feature type="active site" description="Proton donor" evidence="2">
    <location>
        <position position="556"/>
    </location>
</feature>
<feature type="domain" description="Glucose-methanol-choline oxidoreductase N-terminal" evidence="5">
    <location>
        <begin position="315"/>
        <end position="329"/>
    </location>
</feature>
<keyword evidence="3" id="KW-0274">FAD</keyword>
<dbReference type="VEuPathDB" id="VectorBase:ADAR2_008209"/>
<evidence type="ECO:0000256" key="4">
    <source>
        <dbReference type="SAM" id="SignalP"/>
    </source>
</evidence>
<dbReference type="InterPro" id="IPR012132">
    <property type="entry name" value="GMC_OxRdtase"/>
</dbReference>
<dbReference type="GO" id="GO:0050660">
    <property type="term" value="F:flavin adenine dinucleotide binding"/>
    <property type="evidence" value="ECO:0007669"/>
    <property type="project" value="InterPro"/>
</dbReference>
<feature type="active site" description="Proton acceptor" evidence="2">
    <location>
        <position position="600"/>
    </location>
</feature>
<accession>W5J5Z4</accession>
<name>W5J5Z4_ANODA</name>
<dbReference type="PIRSF" id="PIRSF000137">
    <property type="entry name" value="Alcohol_oxidase"/>
    <property type="match status" value="1"/>
</dbReference>
<feature type="signal peptide" evidence="4">
    <location>
        <begin position="1"/>
        <end position="27"/>
    </location>
</feature>
<organism evidence="6">
    <name type="scientific">Anopheles darlingi</name>
    <name type="common">Mosquito</name>
    <dbReference type="NCBI Taxonomy" id="43151"/>
    <lineage>
        <taxon>Eukaryota</taxon>
        <taxon>Metazoa</taxon>
        <taxon>Ecdysozoa</taxon>
        <taxon>Arthropoda</taxon>
        <taxon>Hexapoda</taxon>
        <taxon>Insecta</taxon>
        <taxon>Pterygota</taxon>
        <taxon>Neoptera</taxon>
        <taxon>Endopterygota</taxon>
        <taxon>Diptera</taxon>
        <taxon>Nematocera</taxon>
        <taxon>Culicoidea</taxon>
        <taxon>Culicidae</taxon>
        <taxon>Anophelinae</taxon>
        <taxon>Anopheles</taxon>
    </lineage>
</organism>
<reference evidence="7" key="4">
    <citation type="submission" date="2015-06" db="UniProtKB">
        <authorList>
            <consortium name="EnsemblMetazoa"/>
        </authorList>
    </citation>
    <scope>IDENTIFICATION</scope>
</reference>
<comment type="similarity">
    <text evidence="1">Belongs to the GMC oxidoreductase family.</text>
</comment>
<sequence>MMKSCSSVSCLVWVLLALSTVSVPALAQQLSGPLALLNFLETGGERLWYEKPDQKVPLPEYDFVIVGAGSAGCVLANRLSEVPHWKVLLIEAGPRENLLMDIPMMVHFLQNYAINWDYRTKPSNGSCLGFKNNQCRLPRGKVMGGSSVLNYMIYTRGNRRDYDQWANLGNPGWAYEDVLPYFRKLERSRVPDADPAYAGRDGPQTISYPNYRTDIATAFVKASIAAGLPYVDYNGRTQIGTSYVQTTTKNGRRESSNSAYLYPIHDRPNLHIRRNAQVTKILIDRATKRTTGVQFYADGRYHKVGARREVVLSSGAIGSPQLLMLSGVGPAKHLRQKGIDPIVNLAVGYNFQDHIAPGALTFLVNRTETITSERMFRIENMEQFQQHHRGLLTSSGGCEAITFYDSDHPLASDAWPDLELLLIGGTNAAEPIFQRNFNYKPQTYERLFGDIERRRLEGYSVFPLTLRPKSRGRIRLASTNPFEHPIIDPNYLADPYDLDRAVRGIRKAIELSKTGPLQRYGARLLDIPMPGCERFVFDSDEYWKCFARHATYTIYHHVGTCKMGPDSDRMAVVDARLRVRGISGLRVIDASIMPMVPTGHTNGPTIMIGEKGADMIKEDWNIPTRRY</sequence>
<dbReference type="STRING" id="43151.W5J5Z4"/>
<keyword evidence="4" id="KW-0732">Signal</keyword>
<dbReference type="PROSITE" id="PS00624">
    <property type="entry name" value="GMC_OXRED_2"/>
    <property type="match status" value="1"/>
</dbReference>
<dbReference type="FunCoup" id="W5J5Z4">
    <property type="interactions" value="47"/>
</dbReference>
<dbReference type="Proteomes" id="UP000000673">
    <property type="component" value="Unassembled WGS sequence"/>
</dbReference>
<dbReference type="VEuPathDB" id="VectorBase:ADAC008530"/>
<dbReference type="GO" id="GO:0016614">
    <property type="term" value="F:oxidoreductase activity, acting on CH-OH group of donors"/>
    <property type="evidence" value="ECO:0007669"/>
    <property type="project" value="InterPro"/>
</dbReference>
<dbReference type="PANTHER" id="PTHR11552">
    <property type="entry name" value="GLUCOSE-METHANOL-CHOLINE GMC OXIDOREDUCTASE"/>
    <property type="match status" value="1"/>
</dbReference>
<evidence type="ECO:0000313" key="6">
    <source>
        <dbReference type="EMBL" id="ETN59862.1"/>
    </source>
</evidence>
<dbReference type="Pfam" id="PF00732">
    <property type="entry name" value="GMC_oxred_N"/>
    <property type="match status" value="1"/>
</dbReference>
<dbReference type="AlphaFoldDB" id="W5J5Z4"/>
<feature type="binding site" evidence="3">
    <location>
        <position position="142"/>
    </location>
    <ligand>
        <name>FAD</name>
        <dbReference type="ChEBI" id="CHEBI:57692"/>
    </ligand>
</feature>
<comment type="cofactor">
    <cofactor evidence="3">
        <name>FAD</name>
        <dbReference type="ChEBI" id="CHEBI:57692"/>
    </cofactor>
</comment>
<dbReference type="EMBL" id="ADMH02002030">
    <property type="protein sequence ID" value="ETN59862.1"/>
    <property type="molecule type" value="Genomic_DNA"/>
</dbReference>
<dbReference type="eggNOG" id="KOG1238">
    <property type="taxonomic scope" value="Eukaryota"/>
</dbReference>
<evidence type="ECO:0000256" key="1">
    <source>
        <dbReference type="ARBA" id="ARBA00010790"/>
    </source>
</evidence>
<dbReference type="InterPro" id="IPR007867">
    <property type="entry name" value="GMC_OxRtase_C"/>
</dbReference>
<gene>
    <name evidence="6" type="ORF">AND_008530</name>
</gene>
<dbReference type="Gene3D" id="3.30.560.10">
    <property type="entry name" value="Glucose Oxidase, domain 3"/>
    <property type="match status" value="1"/>
</dbReference>
<reference evidence="6" key="2">
    <citation type="submission" date="2010-05" db="EMBL/GenBank/DDBJ databases">
        <authorList>
            <person name="Almeida L.G."/>
            <person name="Nicolas M.F."/>
            <person name="Souza R.C."/>
            <person name="Vasconcelos A.T.R."/>
        </authorList>
    </citation>
    <scope>NUCLEOTIDE SEQUENCE</scope>
</reference>
<keyword evidence="3" id="KW-0285">Flavoprotein</keyword>
<evidence type="ECO:0000313" key="7">
    <source>
        <dbReference type="EnsemblMetazoa" id="ADAC008530-PA"/>
    </source>
</evidence>
<feature type="binding site" evidence="3">
    <location>
        <position position="278"/>
    </location>
    <ligand>
        <name>FAD</name>
        <dbReference type="ChEBI" id="CHEBI:57692"/>
    </ligand>
</feature>
<evidence type="ECO:0000259" key="5">
    <source>
        <dbReference type="PROSITE" id="PS00624"/>
    </source>
</evidence>
<dbReference type="InterPro" id="IPR000172">
    <property type="entry name" value="GMC_OxRdtase_N"/>
</dbReference>
<dbReference type="HOGENOM" id="CLU_002865_7_0_1"/>
<dbReference type="SUPFAM" id="SSF51905">
    <property type="entry name" value="FAD/NAD(P)-binding domain"/>
    <property type="match status" value="1"/>
</dbReference>
<dbReference type="SUPFAM" id="SSF54373">
    <property type="entry name" value="FAD-linked reductases, C-terminal domain"/>
    <property type="match status" value="1"/>
</dbReference>
<dbReference type="EnsemblMetazoa" id="ADAC008530-RA">
    <property type="protein sequence ID" value="ADAC008530-PA"/>
    <property type="gene ID" value="ADAC008530"/>
</dbReference>
<evidence type="ECO:0000313" key="8">
    <source>
        <dbReference type="Proteomes" id="UP000000673"/>
    </source>
</evidence>
<feature type="chain" id="PRO_5010154939" evidence="4">
    <location>
        <begin position="28"/>
        <end position="627"/>
    </location>
</feature>
<evidence type="ECO:0000256" key="3">
    <source>
        <dbReference type="PIRSR" id="PIRSR000137-2"/>
    </source>
</evidence>
<proteinExistence type="inferred from homology"/>